<dbReference type="InterPro" id="IPR022301">
    <property type="entry name" value="Integral_membrane_YjbE"/>
</dbReference>
<feature type="transmembrane region" description="Helical" evidence="7">
    <location>
        <begin position="6"/>
        <end position="28"/>
    </location>
</feature>
<name>A0A8J2ZD71_9PROT</name>
<dbReference type="EMBL" id="BMKS01000012">
    <property type="protein sequence ID" value="GGG43464.1"/>
    <property type="molecule type" value="Genomic_DNA"/>
</dbReference>
<keyword evidence="9" id="KW-1185">Reference proteome</keyword>
<dbReference type="GO" id="GO:0016020">
    <property type="term" value="C:membrane"/>
    <property type="evidence" value="ECO:0007669"/>
    <property type="project" value="UniProtKB-SubCell"/>
</dbReference>
<evidence type="ECO:0000313" key="9">
    <source>
        <dbReference type="Proteomes" id="UP000597507"/>
    </source>
</evidence>
<accession>A0A8J2ZD71</accession>
<feature type="transmembrane region" description="Helical" evidence="7">
    <location>
        <begin position="63"/>
        <end position="81"/>
    </location>
</feature>
<comment type="caution">
    <text evidence="8">The sequence shown here is derived from an EMBL/GenBank/DDBJ whole genome shotgun (WGS) entry which is preliminary data.</text>
</comment>
<dbReference type="Proteomes" id="UP000597507">
    <property type="component" value="Unassembled WGS sequence"/>
</dbReference>
<comment type="similarity">
    <text evidence="2">Belongs to the TerC family.</text>
</comment>
<evidence type="ECO:0008006" key="10">
    <source>
        <dbReference type="Google" id="ProtNLM"/>
    </source>
</evidence>
<feature type="region of interest" description="Disordered" evidence="6">
    <location>
        <begin position="264"/>
        <end position="315"/>
    </location>
</feature>
<organism evidence="8 9">
    <name type="scientific">Caldovatus sediminis</name>
    <dbReference type="NCBI Taxonomy" id="2041189"/>
    <lineage>
        <taxon>Bacteria</taxon>
        <taxon>Pseudomonadati</taxon>
        <taxon>Pseudomonadota</taxon>
        <taxon>Alphaproteobacteria</taxon>
        <taxon>Acetobacterales</taxon>
        <taxon>Roseomonadaceae</taxon>
        <taxon>Caldovatus</taxon>
    </lineage>
</organism>
<evidence type="ECO:0000256" key="3">
    <source>
        <dbReference type="ARBA" id="ARBA00022692"/>
    </source>
</evidence>
<keyword evidence="5 7" id="KW-0472">Membrane</keyword>
<proteinExistence type="inferred from homology"/>
<sequence length="315" mass="32672">MDWLVPLVQVLFIDIVLAGDNAIVVGMAAAGLPPDQRRQAIIWGIAAATVMRIAFAAVTVQLLAIVGLTLAGGLLLLWVCWKMFRELREPHGHAPAEGSELAAAAVSGAPRKTLRQAIVQILVADVSMSLDNVLAVAGAAKDHLWVLVVGLAISVVLMGVAATLIARVLDRHRWIAWIGLLVILYVALKMIWEGTEQVVDQVPGAYGFLLLPLGYLALPGVFPPWLWALATIGQVIVLAALATVVVDLTRGLLARPEVAEEGHAATAAEGPAGTPAAGLAAAPAGQIGQASEAPGLPRGDILAGAPHEKARAATG</sequence>
<keyword evidence="3 7" id="KW-0812">Transmembrane</keyword>
<feature type="transmembrane region" description="Helical" evidence="7">
    <location>
        <begin position="174"/>
        <end position="192"/>
    </location>
</feature>
<feature type="transmembrane region" description="Helical" evidence="7">
    <location>
        <begin position="228"/>
        <end position="246"/>
    </location>
</feature>
<evidence type="ECO:0000256" key="6">
    <source>
        <dbReference type="SAM" id="MobiDB-lite"/>
    </source>
</evidence>
<evidence type="ECO:0000256" key="1">
    <source>
        <dbReference type="ARBA" id="ARBA00004141"/>
    </source>
</evidence>
<comment type="subcellular location">
    <subcellularLocation>
        <location evidence="1">Membrane</location>
        <topology evidence="1">Multi-pass membrane protein</topology>
    </subcellularLocation>
</comment>
<evidence type="ECO:0000256" key="2">
    <source>
        <dbReference type="ARBA" id="ARBA00007511"/>
    </source>
</evidence>
<feature type="compositionally biased region" description="Basic and acidic residues" evidence="6">
    <location>
        <begin position="306"/>
        <end position="315"/>
    </location>
</feature>
<dbReference type="NCBIfam" id="TIGR03717">
    <property type="entry name" value="R_switched_YjbE"/>
    <property type="match status" value="1"/>
</dbReference>
<feature type="compositionally biased region" description="Low complexity" evidence="6">
    <location>
        <begin position="264"/>
        <end position="285"/>
    </location>
</feature>
<evidence type="ECO:0000256" key="7">
    <source>
        <dbReference type="SAM" id="Phobius"/>
    </source>
</evidence>
<dbReference type="AlphaFoldDB" id="A0A8J2ZD71"/>
<gene>
    <name evidence="8" type="ORF">GCM10010964_33590</name>
</gene>
<keyword evidence="4 7" id="KW-1133">Transmembrane helix</keyword>
<dbReference type="Pfam" id="PF03741">
    <property type="entry name" value="TerC"/>
    <property type="match status" value="1"/>
</dbReference>
<dbReference type="PANTHER" id="PTHR30238:SF4">
    <property type="entry name" value="SLL1022 PROTEIN"/>
    <property type="match status" value="1"/>
</dbReference>
<evidence type="ECO:0000313" key="8">
    <source>
        <dbReference type="EMBL" id="GGG43464.1"/>
    </source>
</evidence>
<reference evidence="8 9" key="1">
    <citation type="journal article" date="2014" name="Int. J. Syst. Evol. Microbiol.">
        <title>Complete genome sequence of Corynebacterium casei LMG S-19264T (=DSM 44701T), isolated from a smear-ripened cheese.</title>
        <authorList>
            <consortium name="US DOE Joint Genome Institute (JGI-PGF)"/>
            <person name="Walter F."/>
            <person name="Albersmeier A."/>
            <person name="Kalinowski J."/>
            <person name="Ruckert C."/>
        </authorList>
    </citation>
    <scope>NUCLEOTIDE SEQUENCE [LARGE SCALE GENOMIC DNA]</scope>
    <source>
        <strain evidence="8 9">CGMCC 1.16330</strain>
    </source>
</reference>
<protein>
    <recommendedName>
        <fullName evidence="10">YjbE family integral membrane protein</fullName>
    </recommendedName>
</protein>
<feature type="transmembrane region" description="Helical" evidence="7">
    <location>
        <begin position="144"/>
        <end position="168"/>
    </location>
</feature>
<dbReference type="PANTHER" id="PTHR30238">
    <property type="entry name" value="MEMBRANE BOUND PREDICTED REDOX MODULATOR"/>
    <property type="match status" value="1"/>
</dbReference>
<evidence type="ECO:0000256" key="5">
    <source>
        <dbReference type="ARBA" id="ARBA00023136"/>
    </source>
</evidence>
<evidence type="ECO:0000256" key="4">
    <source>
        <dbReference type="ARBA" id="ARBA00022989"/>
    </source>
</evidence>
<dbReference type="InterPro" id="IPR005496">
    <property type="entry name" value="Integral_membrane_TerC"/>
</dbReference>